<dbReference type="InterPro" id="IPR036942">
    <property type="entry name" value="Beta-barrel_TonB_sf"/>
</dbReference>
<dbReference type="SMART" id="SM00965">
    <property type="entry name" value="STN"/>
    <property type="match status" value="1"/>
</dbReference>
<evidence type="ECO:0000256" key="6">
    <source>
        <dbReference type="ARBA" id="ARBA00022692"/>
    </source>
</evidence>
<sequence>MQLTTPVLHPAARAIRLAVLAMACAAPVVFVAAPALAQGQAAASNAAPQAYAIAAGPLATALNDFAVAAGVSLSTDPAQTRGLRSPGVRGSVNVAQGFAQVLAGSGLEAVQLPNGAYVLRQAAPSTASATGVEKTMAPVMVSASMERDPVSEHSNSYAARAVTVGKGVQTLREIPLSVSVVTRQKMDDQNLNTIDAVLANTTGVTMYDSPMGGRYVYSRGFMVETYQFDGVNRAMYYPQANSFTSNTAMLDRVEIVRGATGLLQGTGSPGAAINMVRKRPLAEKQVQLALGAGRWNDVRGEVDVTGPLNESGSIRGRAVASMEQRDYFYDVADSRTDVLYGVLEFDLAPGSKLTTGASHEKLKSTPFFSGMPRYRDGSDPKLPRETFLGADWNRWNSKQTAVFAEFEHRFDADWSLKASANTTRERHDVKYMFSQGALDPATLAGMMMYGGVFDYGSTNKGIDLSLDGKFNAFGRRHGFSAGVSTNRLESDSDFSLALLQKPNNPLQPNHGVAEPSDTWFREHSYRGDPSVTKMTQKGAYGVARFSVSDPLTVVAGARVSNYKWSSVYRDTGEVYIDPYRENGVVTPYGGVIYAFDKRWSGYASVSDIFQPQNQRTAEGALLDPLKGRNLEVGVKGELFDGKVNASLALFRIEQRNRAELDLVNTCSSGTECYFSAGKVRSEGLDAEISGEVAPGWQLFAGYTLNNFKYLEQTSNAGVMFASTYSPRHMLRAWSDYRLPGALQKWSVGGGVNFQTQSSRVTRDVTVAQGAYALWSARAAWQIDRNWTAALSVTNLLDKRYYQTVGAPAWGNFYGEPRKAQLTLRARF</sequence>
<evidence type="ECO:0000256" key="14">
    <source>
        <dbReference type="PROSITE-ProRule" id="PRU01360"/>
    </source>
</evidence>
<evidence type="ECO:0000313" key="19">
    <source>
        <dbReference type="EMBL" id="ATD61998.1"/>
    </source>
</evidence>
<dbReference type="NCBIfam" id="TIGR01783">
    <property type="entry name" value="TonB-siderophor"/>
    <property type="match status" value="1"/>
</dbReference>
<dbReference type="Gene3D" id="2.40.170.20">
    <property type="entry name" value="TonB-dependent receptor, beta-barrel domain"/>
    <property type="match status" value="1"/>
</dbReference>
<dbReference type="GO" id="GO:0038023">
    <property type="term" value="F:signaling receptor activity"/>
    <property type="evidence" value="ECO:0007669"/>
    <property type="project" value="InterPro"/>
</dbReference>
<evidence type="ECO:0000256" key="11">
    <source>
        <dbReference type="ARBA" id="ARBA00023136"/>
    </source>
</evidence>
<keyword evidence="6 14" id="KW-0812">Transmembrane</keyword>
<dbReference type="AlphaFoldDB" id="A0A290WZ70"/>
<keyword evidence="10 16" id="KW-0798">TonB box</keyword>
<keyword evidence="20" id="KW-1185">Reference proteome</keyword>
<evidence type="ECO:0000313" key="20">
    <source>
        <dbReference type="Proteomes" id="UP000218437"/>
    </source>
</evidence>
<dbReference type="InterPro" id="IPR010917">
    <property type="entry name" value="TonB_rcpt_CS"/>
</dbReference>
<dbReference type="GO" id="GO:0015891">
    <property type="term" value="P:siderophore transport"/>
    <property type="evidence" value="ECO:0007669"/>
    <property type="project" value="InterPro"/>
</dbReference>
<accession>A0A290WZ70</accession>
<keyword evidence="7 17" id="KW-0732">Signal</keyword>
<name>A0A290WZ70_9BURK</name>
<dbReference type="Pfam" id="PF07660">
    <property type="entry name" value="STN"/>
    <property type="match status" value="1"/>
</dbReference>
<protein>
    <submittedName>
        <fullName evidence="19">TonB-dependent siderophore receptor</fullName>
    </submittedName>
</protein>
<evidence type="ECO:0000256" key="17">
    <source>
        <dbReference type="SAM" id="SignalP"/>
    </source>
</evidence>
<dbReference type="GO" id="GO:0015344">
    <property type="term" value="F:siderophore uptake transmembrane transporter activity"/>
    <property type="evidence" value="ECO:0007669"/>
    <property type="project" value="TreeGrafter"/>
</dbReference>
<keyword evidence="9" id="KW-0406">Ion transport</keyword>
<dbReference type="PANTHER" id="PTHR32552">
    <property type="entry name" value="FERRICHROME IRON RECEPTOR-RELATED"/>
    <property type="match status" value="1"/>
</dbReference>
<comment type="similarity">
    <text evidence="2 14 16">Belongs to the TonB-dependent receptor family.</text>
</comment>
<evidence type="ECO:0000256" key="13">
    <source>
        <dbReference type="ARBA" id="ARBA00023237"/>
    </source>
</evidence>
<dbReference type="Pfam" id="PF07715">
    <property type="entry name" value="Plug"/>
    <property type="match status" value="1"/>
</dbReference>
<evidence type="ECO:0000256" key="9">
    <source>
        <dbReference type="ARBA" id="ARBA00023065"/>
    </source>
</evidence>
<dbReference type="Gene3D" id="3.55.50.30">
    <property type="match status" value="1"/>
</dbReference>
<keyword evidence="12 19" id="KW-0675">Receptor</keyword>
<proteinExistence type="inferred from homology"/>
<dbReference type="FunFam" id="2.170.130.10:FF:000010">
    <property type="entry name" value="Ferripyoverdine receptor"/>
    <property type="match status" value="1"/>
</dbReference>
<evidence type="ECO:0000256" key="7">
    <source>
        <dbReference type="ARBA" id="ARBA00022729"/>
    </source>
</evidence>
<feature type="signal peptide" evidence="17">
    <location>
        <begin position="1"/>
        <end position="37"/>
    </location>
</feature>
<keyword evidence="4 14" id="KW-1134">Transmembrane beta strand</keyword>
<dbReference type="CDD" id="cd01347">
    <property type="entry name" value="ligand_gated_channel"/>
    <property type="match status" value="1"/>
</dbReference>
<organism evidence="19 20">
    <name type="scientific">Janthinobacterium svalbardensis</name>
    <dbReference type="NCBI Taxonomy" id="368607"/>
    <lineage>
        <taxon>Bacteria</taxon>
        <taxon>Pseudomonadati</taxon>
        <taxon>Pseudomonadota</taxon>
        <taxon>Betaproteobacteria</taxon>
        <taxon>Burkholderiales</taxon>
        <taxon>Oxalobacteraceae</taxon>
        <taxon>Janthinobacterium</taxon>
    </lineage>
</organism>
<comment type="subcellular location">
    <subcellularLocation>
        <location evidence="1 14">Cell outer membrane</location>
        <topology evidence="1 14">Multi-pass membrane protein</topology>
    </subcellularLocation>
</comment>
<dbReference type="InterPro" id="IPR012910">
    <property type="entry name" value="Plug_dom"/>
</dbReference>
<evidence type="ECO:0000256" key="8">
    <source>
        <dbReference type="ARBA" id="ARBA00023004"/>
    </source>
</evidence>
<evidence type="ECO:0000256" key="2">
    <source>
        <dbReference type="ARBA" id="ARBA00009810"/>
    </source>
</evidence>
<dbReference type="GO" id="GO:0009279">
    <property type="term" value="C:cell outer membrane"/>
    <property type="evidence" value="ECO:0007669"/>
    <property type="project" value="UniProtKB-SubCell"/>
</dbReference>
<dbReference type="Pfam" id="PF00593">
    <property type="entry name" value="TonB_dep_Rec_b-barrel"/>
    <property type="match status" value="1"/>
</dbReference>
<dbReference type="PANTHER" id="PTHR32552:SF74">
    <property type="entry name" value="HYDROXAMATE SIDEROPHORE RECEPTOR FHUE"/>
    <property type="match status" value="1"/>
</dbReference>
<keyword evidence="8" id="KW-0408">Iron</keyword>
<dbReference type="Gene3D" id="2.170.130.10">
    <property type="entry name" value="TonB-dependent receptor, plug domain"/>
    <property type="match status" value="1"/>
</dbReference>
<evidence type="ECO:0000256" key="16">
    <source>
        <dbReference type="RuleBase" id="RU003357"/>
    </source>
</evidence>
<evidence type="ECO:0000256" key="3">
    <source>
        <dbReference type="ARBA" id="ARBA00022448"/>
    </source>
</evidence>
<dbReference type="InterPro" id="IPR010105">
    <property type="entry name" value="TonB_sidphr_rcpt"/>
</dbReference>
<dbReference type="InterPro" id="IPR011662">
    <property type="entry name" value="Secretin/TonB_short_N"/>
</dbReference>
<feature type="chain" id="PRO_5012471215" evidence="17">
    <location>
        <begin position="38"/>
        <end position="827"/>
    </location>
</feature>
<dbReference type="PROSITE" id="PS52016">
    <property type="entry name" value="TONB_DEPENDENT_REC_3"/>
    <property type="match status" value="1"/>
</dbReference>
<gene>
    <name evidence="19" type="ORF">CNX70_18915</name>
</gene>
<keyword evidence="11 14" id="KW-0472">Membrane</keyword>
<dbReference type="EMBL" id="CP023422">
    <property type="protein sequence ID" value="ATD61998.1"/>
    <property type="molecule type" value="Genomic_DNA"/>
</dbReference>
<evidence type="ECO:0000256" key="4">
    <source>
        <dbReference type="ARBA" id="ARBA00022452"/>
    </source>
</evidence>
<evidence type="ECO:0000256" key="10">
    <source>
        <dbReference type="ARBA" id="ARBA00023077"/>
    </source>
</evidence>
<evidence type="ECO:0000256" key="5">
    <source>
        <dbReference type="ARBA" id="ARBA00022496"/>
    </source>
</evidence>
<dbReference type="RefSeq" id="WP_096236106.1">
    <property type="nucleotide sequence ID" value="NZ_CP023422.1"/>
</dbReference>
<dbReference type="InterPro" id="IPR037066">
    <property type="entry name" value="Plug_dom_sf"/>
</dbReference>
<dbReference type="Proteomes" id="UP000218437">
    <property type="component" value="Chromosome"/>
</dbReference>
<evidence type="ECO:0000256" key="15">
    <source>
        <dbReference type="PROSITE-ProRule" id="PRU10144"/>
    </source>
</evidence>
<keyword evidence="13 14" id="KW-0998">Cell outer membrane</keyword>
<reference evidence="19 20" key="1">
    <citation type="submission" date="2017-09" db="EMBL/GenBank/DDBJ databases">
        <title>Complete genome sequence of Janthinobacterium svalbardensis PAMC 27463.</title>
        <authorList>
            <person name="Cho Y.-J."/>
            <person name="Cho A."/>
            <person name="Kim O.-S."/>
            <person name="Lee J.-I."/>
        </authorList>
    </citation>
    <scope>NUCLEOTIDE SEQUENCE [LARGE SCALE GENOMIC DNA]</scope>
    <source>
        <strain evidence="19 20">PAMC 27463</strain>
    </source>
</reference>
<feature type="domain" description="Secretin/TonB short N-terminal" evidence="18">
    <location>
        <begin position="71"/>
        <end position="122"/>
    </location>
</feature>
<evidence type="ECO:0000259" key="18">
    <source>
        <dbReference type="SMART" id="SM00965"/>
    </source>
</evidence>
<evidence type="ECO:0000256" key="12">
    <source>
        <dbReference type="ARBA" id="ARBA00023170"/>
    </source>
</evidence>
<dbReference type="KEGG" id="jsv:CNX70_18915"/>
<keyword evidence="3 14" id="KW-0813">Transport</keyword>
<dbReference type="InterPro" id="IPR000531">
    <property type="entry name" value="Beta-barrel_TonB"/>
</dbReference>
<keyword evidence="5" id="KW-0410">Iron transport</keyword>
<feature type="short sequence motif" description="TonB C-terminal box" evidence="15">
    <location>
        <begin position="810"/>
        <end position="827"/>
    </location>
</feature>
<dbReference type="InterPro" id="IPR039426">
    <property type="entry name" value="TonB-dep_rcpt-like"/>
</dbReference>
<dbReference type="PROSITE" id="PS01156">
    <property type="entry name" value="TONB_DEPENDENT_REC_2"/>
    <property type="match status" value="1"/>
</dbReference>
<evidence type="ECO:0000256" key="1">
    <source>
        <dbReference type="ARBA" id="ARBA00004571"/>
    </source>
</evidence>
<dbReference type="SUPFAM" id="SSF56935">
    <property type="entry name" value="Porins"/>
    <property type="match status" value="1"/>
</dbReference>